<dbReference type="EMBL" id="JADOUF010000001">
    <property type="protein sequence ID" value="MBG6140897.1"/>
    <property type="molecule type" value="Genomic_DNA"/>
</dbReference>
<evidence type="ECO:0000313" key="2">
    <source>
        <dbReference type="Proteomes" id="UP000622552"/>
    </source>
</evidence>
<comment type="caution">
    <text evidence="1">The sequence shown here is derived from an EMBL/GenBank/DDBJ whole genome shotgun (WGS) entry which is preliminary data.</text>
</comment>
<protein>
    <submittedName>
        <fullName evidence="1">Uncharacterized protein</fullName>
    </submittedName>
</protein>
<dbReference type="Proteomes" id="UP000622552">
    <property type="component" value="Unassembled WGS sequence"/>
</dbReference>
<gene>
    <name evidence="1" type="ORF">IW245_007091</name>
</gene>
<name>A0A8J7KZF1_9ACTN</name>
<sequence length="128" mass="13843">MRGGVPLAFFARLLGGQPATEASDGYDGYEFWLGADERGTGGALIVMREDEPMVPDEPYCLVWGVQEGTTYGGVRSVTVSEGQVEFDLAPGNAAELDVPRTFRITFAPDQTETVRRGLQRTLGEEVVA</sequence>
<organism evidence="1 2">
    <name type="scientific">Longispora fulva</name>
    <dbReference type="NCBI Taxonomy" id="619741"/>
    <lineage>
        <taxon>Bacteria</taxon>
        <taxon>Bacillati</taxon>
        <taxon>Actinomycetota</taxon>
        <taxon>Actinomycetes</taxon>
        <taxon>Micromonosporales</taxon>
        <taxon>Micromonosporaceae</taxon>
        <taxon>Longispora</taxon>
    </lineage>
</organism>
<accession>A0A8J7KZF1</accession>
<proteinExistence type="predicted"/>
<keyword evidence="2" id="KW-1185">Reference proteome</keyword>
<evidence type="ECO:0000313" key="1">
    <source>
        <dbReference type="EMBL" id="MBG6140897.1"/>
    </source>
</evidence>
<dbReference type="RefSeq" id="WP_197007395.1">
    <property type="nucleotide sequence ID" value="NZ_BONS01000019.1"/>
</dbReference>
<dbReference type="AlphaFoldDB" id="A0A8J7KZF1"/>
<reference evidence="1" key="1">
    <citation type="submission" date="2020-11" db="EMBL/GenBank/DDBJ databases">
        <title>Sequencing the genomes of 1000 actinobacteria strains.</title>
        <authorList>
            <person name="Klenk H.-P."/>
        </authorList>
    </citation>
    <scope>NUCLEOTIDE SEQUENCE</scope>
    <source>
        <strain evidence="1">DSM 45356</strain>
    </source>
</reference>